<feature type="compositionally biased region" description="Basic residues" evidence="2">
    <location>
        <begin position="291"/>
        <end position="304"/>
    </location>
</feature>
<dbReference type="EMBL" id="CAWYQH010000163">
    <property type="protein sequence ID" value="CAK8696826.1"/>
    <property type="molecule type" value="Genomic_DNA"/>
</dbReference>
<evidence type="ECO:0000313" key="4">
    <source>
        <dbReference type="Proteomes" id="UP001642483"/>
    </source>
</evidence>
<proteinExistence type="inferred from homology"/>
<dbReference type="Pfam" id="PF03194">
    <property type="entry name" value="LUC7"/>
    <property type="match status" value="1"/>
</dbReference>
<evidence type="ECO:0008006" key="5">
    <source>
        <dbReference type="Google" id="ProtNLM"/>
    </source>
</evidence>
<name>A0ABP0H0R0_CLALP</name>
<feature type="compositionally biased region" description="Basic and acidic residues" evidence="2">
    <location>
        <begin position="305"/>
        <end position="315"/>
    </location>
</feature>
<evidence type="ECO:0000256" key="2">
    <source>
        <dbReference type="SAM" id="MobiDB-lite"/>
    </source>
</evidence>
<comment type="similarity">
    <text evidence="1">Belongs to the Luc7 family.</text>
</comment>
<reference evidence="3 4" key="1">
    <citation type="submission" date="2024-02" db="EMBL/GenBank/DDBJ databases">
        <authorList>
            <person name="Daric V."/>
            <person name="Darras S."/>
        </authorList>
    </citation>
    <scope>NUCLEOTIDE SEQUENCE [LARGE SCALE GENOMIC DNA]</scope>
</reference>
<dbReference type="InterPro" id="IPR004882">
    <property type="entry name" value="Luc7-rel"/>
</dbReference>
<feature type="compositionally biased region" description="Basic and acidic residues" evidence="2">
    <location>
        <begin position="263"/>
        <end position="275"/>
    </location>
</feature>
<keyword evidence="4" id="KW-1185">Reference proteome</keyword>
<organism evidence="3 4">
    <name type="scientific">Clavelina lepadiformis</name>
    <name type="common">Light-bulb sea squirt</name>
    <name type="synonym">Ascidia lepadiformis</name>
    <dbReference type="NCBI Taxonomy" id="159417"/>
    <lineage>
        <taxon>Eukaryota</taxon>
        <taxon>Metazoa</taxon>
        <taxon>Chordata</taxon>
        <taxon>Tunicata</taxon>
        <taxon>Ascidiacea</taxon>
        <taxon>Aplousobranchia</taxon>
        <taxon>Clavelinidae</taxon>
        <taxon>Clavelina</taxon>
    </lineage>
</organism>
<sequence>MSFPGTINEKRSYIKLTKMSAQSQMRAMLDQLMGTQRDGTQNNSVKFTDDEVCKTFLLGCCPNDILAGTRADIGDCRKVHDLALKADYEMSQKTKDYFYDFDAYEHLKSFIHDTDQKIEISKKRLAEQQAEISAEVQSKANAVHDLNEQIGKLLVKAEELGMQGEIDESKAVLEEVEKVKQLKNEAEEAYRNSMPASTYQQQKLRVCEICSAYLGLHDNDCRLADHFGGKLHAGFIQIREELEKLSKLVESRRKDYETTMMKRRSDRDHEVEERRRKYHPSNRSRDENRRSPVRSRSHRHRSRSRSRDRDREYKRRDRSRSRDRSRRSYGSSRSRR</sequence>
<evidence type="ECO:0000256" key="1">
    <source>
        <dbReference type="ARBA" id="ARBA00005655"/>
    </source>
</evidence>
<dbReference type="Proteomes" id="UP001642483">
    <property type="component" value="Unassembled WGS sequence"/>
</dbReference>
<feature type="compositionally biased region" description="Basic residues" evidence="2">
    <location>
        <begin position="316"/>
        <end position="336"/>
    </location>
</feature>
<feature type="region of interest" description="Disordered" evidence="2">
    <location>
        <begin position="256"/>
        <end position="336"/>
    </location>
</feature>
<protein>
    <recommendedName>
        <fullName evidence="5">RNA-binding protein Luc7-like 2</fullName>
    </recommendedName>
</protein>
<dbReference type="PANTHER" id="PTHR12375">
    <property type="entry name" value="RNA-BINDING PROTEIN LUC7-RELATED"/>
    <property type="match status" value="1"/>
</dbReference>
<comment type="caution">
    <text evidence="3">The sequence shown here is derived from an EMBL/GenBank/DDBJ whole genome shotgun (WGS) entry which is preliminary data.</text>
</comment>
<evidence type="ECO:0000313" key="3">
    <source>
        <dbReference type="EMBL" id="CAK8696826.1"/>
    </source>
</evidence>
<gene>
    <name evidence="3" type="ORF">CVLEPA_LOCUS30139</name>
</gene>
<accession>A0ABP0H0R0</accession>